<evidence type="ECO:0000256" key="3">
    <source>
        <dbReference type="ARBA" id="ARBA00022448"/>
    </source>
</evidence>
<evidence type="ECO:0000256" key="1">
    <source>
        <dbReference type="ARBA" id="ARBA00004651"/>
    </source>
</evidence>
<accession>D2Z8P2</accession>
<dbReference type="PaxDb" id="469381-Dpep_1815"/>
<dbReference type="SUPFAM" id="SSF161098">
    <property type="entry name" value="MetI-like"/>
    <property type="match status" value="1"/>
</dbReference>
<dbReference type="GO" id="GO:0005886">
    <property type="term" value="C:plasma membrane"/>
    <property type="evidence" value="ECO:0007669"/>
    <property type="project" value="UniProtKB-SubCell"/>
</dbReference>
<keyword evidence="6 9" id="KW-0812">Transmembrane</keyword>
<keyword evidence="7 9" id="KW-1133">Transmembrane helix</keyword>
<evidence type="ECO:0000313" key="13">
    <source>
        <dbReference type="Proteomes" id="UP000006427"/>
    </source>
</evidence>
<feature type="transmembrane region" description="Helical" evidence="9">
    <location>
        <begin position="181"/>
        <end position="202"/>
    </location>
</feature>
<dbReference type="InterPro" id="IPR035906">
    <property type="entry name" value="MetI-like_sf"/>
</dbReference>
<dbReference type="eggNOG" id="COG4149">
    <property type="taxonomic scope" value="Bacteria"/>
</dbReference>
<comment type="function">
    <text evidence="10">Part of the binding-protein-dependent transport system for molybdenum; probably responsible for the translocation of the substrate across the membrane.</text>
</comment>
<evidence type="ECO:0000256" key="4">
    <source>
        <dbReference type="ARBA" id="ARBA00022475"/>
    </source>
</evidence>
<organism evidence="12 13">
    <name type="scientific">Dethiosulfovibrio peptidovorans DSM 11002</name>
    <dbReference type="NCBI Taxonomy" id="469381"/>
    <lineage>
        <taxon>Bacteria</taxon>
        <taxon>Thermotogati</taxon>
        <taxon>Synergistota</taxon>
        <taxon>Synergistia</taxon>
        <taxon>Synergistales</taxon>
        <taxon>Dethiosulfovibrionaceae</taxon>
        <taxon>Dethiosulfovibrio</taxon>
    </lineage>
</organism>
<evidence type="ECO:0000256" key="7">
    <source>
        <dbReference type="ARBA" id="ARBA00022989"/>
    </source>
</evidence>
<protein>
    <recommendedName>
        <fullName evidence="10">Molybdenum transport system permease</fullName>
    </recommendedName>
</protein>
<evidence type="ECO:0000256" key="6">
    <source>
        <dbReference type="ARBA" id="ARBA00022692"/>
    </source>
</evidence>
<evidence type="ECO:0000256" key="5">
    <source>
        <dbReference type="ARBA" id="ARBA00022505"/>
    </source>
</evidence>
<feature type="transmembrane region" description="Helical" evidence="9">
    <location>
        <begin position="43"/>
        <end position="67"/>
    </location>
</feature>
<dbReference type="Proteomes" id="UP000006427">
    <property type="component" value="Unassembled WGS sequence"/>
</dbReference>
<dbReference type="STRING" id="469381.Dpep_1815"/>
<dbReference type="Gene3D" id="1.10.3720.10">
    <property type="entry name" value="MetI-like"/>
    <property type="match status" value="1"/>
</dbReference>
<feature type="transmembrane region" description="Helical" evidence="9">
    <location>
        <begin position="12"/>
        <end position="31"/>
    </location>
</feature>
<comment type="caution">
    <text evidence="12">The sequence shown here is derived from an EMBL/GenBank/DDBJ whole genome shotgun (WGS) entry which is preliminary data.</text>
</comment>
<dbReference type="PANTHER" id="PTHR30183">
    <property type="entry name" value="MOLYBDENUM TRANSPORT SYSTEM PERMEASE PROTEIN MODB"/>
    <property type="match status" value="1"/>
</dbReference>
<comment type="subcellular location">
    <subcellularLocation>
        <location evidence="1 9">Cell membrane</location>
        <topology evidence="1 9">Multi-pass membrane protein</topology>
    </subcellularLocation>
</comment>
<dbReference type="InterPro" id="IPR000515">
    <property type="entry name" value="MetI-like"/>
</dbReference>
<dbReference type="AlphaFoldDB" id="D2Z8P2"/>
<dbReference type="EMBL" id="ABTR02000001">
    <property type="protein sequence ID" value="EFC91839.1"/>
    <property type="molecule type" value="Genomic_DNA"/>
</dbReference>
<name>D2Z8P2_9BACT</name>
<dbReference type="NCBIfam" id="TIGR02141">
    <property type="entry name" value="modB_ABC"/>
    <property type="match status" value="1"/>
</dbReference>
<evidence type="ECO:0000256" key="2">
    <source>
        <dbReference type="ARBA" id="ARBA00007069"/>
    </source>
</evidence>
<dbReference type="PROSITE" id="PS50928">
    <property type="entry name" value="ABC_TM1"/>
    <property type="match status" value="1"/>
</dbReference>
<dbReference type="GO" id="GO:0015098">
    <property type="term" value="F:molybdate ion transmembrane transporter activity"/>
    <property type="evidence" value="ECO:0007669"/>
    <property type="project" value="UniProtKB-UniRule"/>
</dbReference>
<evidence type="ECO:0000256" key="9">
    <source>
        <dbReference type="RuleBase" id="RU363032"/>
    </source>
</evidence>
<dbReference type="RefSeq" id="WP_005661495.1">
    <property type="nucleotide sequence ID" value="NZ_ABTR02000001.1"/>
</dbReference>
<reference evidence="12 13" key="1">
    <citation type="journal article" date="2010" name="Stand. Genomic Sci.">
        <title>Permanent draft genome sequence of Dethiosulfovibrio peptidovorans type strain (SEBR 4207).</title>
        <authorList>
            <person name="Labutti K."/>
            <person name="Mayilraj S."/>
            <person name="Clum A."/>
            <person name="Lucas S."/>
            <person name="Glavina Del Rio T."/>
            <person name="Nolan M."/>
            <person name="Tice H."/>
            <person name="Cheng J.F."/>
            <person name="Pitluck S."/>
            <person name="Liolios K."/>
            <person name="Ivanova N."/>
            <person name="Mavromatis K."/>
            <person name="Mikhailova N."/>
            <person name="Pati A."/>
            <person name="Goodwin L."/>
            <person name="Chen A."/>
            <person name="Palaniappan K."/>
            <person name="Land M."/>
            <person name="Hauser L."/>
            <person name="Chang Y.J."/>
            <person name="Jeffries C.D."/>
            <person name="Rohde M."/>
            <person name="Spring S."/>
            <person name="Goker M."/>
            <person name="Woyke T."/>
            <person name="Bristow J."/>
            <person name="Eisen J.A."/>
            <person name="Markowitz V."/>
            <person name="Hugenholtz P."/>
            <person name="Kyrpides N.C."/>
            <person name="Klenk H.P."/>
            <person name="Lapidus A."/>
        </authorList>
    </citation>
    <scope>NUCLEOTIDE SEQUENCE [LARGE SCALE GENOMIC DNA]</scope>
    <source>
        <strain evidence="12 13">DSM 11002</strain>
    </source>
</reference>
<comment type="caution">
    <text evidence="10">Lacks conserved residue(s) required for the propagation of feature annotation.</text>
</comment>
<feature type="transmembrane region" description="Helical" evidence="9">
    <location>
        <begin position="73"/>
        <end position="95"/>
    </location>
</feature>
<keyword evidence="5 10" id="KW-0500">Molybdenum</keyword>
<dbReference type="Pfam" id="PF00528">
    <property type="entry name" value="BPD_transp_1"/>
    <property type="match status" value="1"/>
</dbReference>
<keyword evidence="4 10" id="KW-1003">Cell membrane</keyword>
<evidence type="ECO:0000313" key="12">
    <source>
        <dbReference type="EMBL" id="EFC91839.1"/>
    </source>
</evidence>
<comment type="similarity">
    <text evidence="2 10">Belongs to the binding-protein-dependent transport system permease family. CysTW subfamily.</text>
</comment>
<keyword evidence="13" id="KW-1185">Reference proteome</keyword>
<evidence type="ECO:0000256" key="8">
    <source>
        <dbReference type="ARBA" id="ARBA00023136"/>
    </source>
</evidence>
<evidence type="ECO:0000259" key="11">
    <source>
        <dbReference type="PROSITE" id="PS50928"/>
    </source>
</evidence>
<dbReference type="InterPro" id="IPR011867">
    <property type="entry name" value="ModB_ABC"/>
</dbReference>
<dbReference type="OrthoDB" id="9795403at2"/>
<proteinExistence type="inferred from homology"/>
<dbReference type="PANTHER" id="PTHR30183:SF3">
    <property type="entry name" value="MOLYBDENUM TRANSPORT SYSTEM PERMEASE PROTEIN MODB"/>
    <property type="match status" value="1"/>
</dbReference>
<gene>
    <name evidence="12" type="ORF">Dpep_1815</name>
</gene>
<sequence>MIQSLTISLKVLIVDVPLLLIIGTSSGWLLAKKDFPGKPILETALMLPVALPPAVLGLYLLMALGSIPAMRSMGLLFSFPAASIAALIPSMPLIISASRTGFLSVPNSLEEVARTMGKGEWQIFYRITLPLARKYILAGLALSSARALGDFGVTLMIAGNIPGRTQTLPLYIYSQVESLEFAKANAAAAVLACVGVASLLFVRRMEDRS</sequence>
<feature type="domain" description="ABC transmembrane type-1" evidence="11">
    <location>
        <begin position="5"/>
        <end position="202"/>
    </location>
</feature>
<keyword evidence="8 9" id="KW-0472">Membrane</keyword>
<dbReference type="CDD" id="cd06261">
    <property type="entry name" value="TM_PBP2"/>
    <property type="match status" value="1"/>
</dbReference>
<evidence type="ECO:0000256" key="10">
    <source>
        <dbReference type="RuleBase" id="RU365097"/>
    </source>
</evidence>
<keyword evidence="3 9" id="KW-0813">Transport</keyword>